<dbReference type="OrthoDB" id="409725at2759"/>
<comment type="subcellular location">
    <subcellularLocation>
        <location evidence="1">Cell membrane</location>
        <topology evidence="1">Multi-pass membrane protein</topology>
    </subcellularLocation>
</comment>
<evidence type="ECO:0000256" key="8">
    <source>
        <dbReference type="ARBA" id="ARBA00022989"/>
    </source>
</evidence>
<evidence type="ECO:0000256" key="9">
    <source>
        <dbReference type="ARBA" id="ARBA00023136"/>
    </source>
</evidence>
<keyword evidence="13" id="KW-1185">Reference proteome</keyword>
<dbReference type="GO" id="GO:0051119">
    <property type="term" value="F:sugar transmembrane transporter activity"/>
    <property type="evidence" value="ECO:0007669"/>
    <property type="project" value="InterPro"/>
</dbReference>
<dbReference type="AlphaFoldDB" id="A0A3S3NPB5"/>
<comment type="similarity">
    <text evidence="2">Belongs to the SWEET sugar transporter family.</text>
</comment>
<dbReference type="Pfam" id="PF03083">
    <property type="entry name" value="MtN3_slv"/>
    <property type="match status" value="1"/>
</dbReference>
<keyword evidence="4" id="KW-1003">Cell membrane</keyword>
<evidence type="ECO:0000256" key="7">
    <source>
        <dbReference type="ARBA" id="ARBA00022737"/>
    </source>
</evidence>
<feature type="region of interest" description="Disordered" evidence="10">
    <location>
        <begin position="157"/>
        <end position="185"/>
    </location>
</feature>
<evidence type="ECO:0000313" key="13">
    <source>
        <dbReference type="Proteomes" id="UP000283530"/>
    </source>
</evidence>
<dbReference type="PANTHER" id="PTHR10791">
    <property type="entry name" value="RAG1-ACTIVATING PROTEIN 1"/>
    <property type="match status" value="1"/>
</dbReference>
<keyword evidence="5 12" id="KW-0762">Sugar transport</keyword>
<accession>A0A3S3NPB5</accession>
<dbReference type="GO" id="GO:0005886">
    <property type="term" value="C:plasma membrane"/>
    <property type="evidence" value="ECO:0007669"/>
    <property type="project" value="UniProtKB-SubCell"/>
</dbReference>
<keyword evidence="3" id="KW-0813">Transport</keyword>
<dbReference type="EMBL" id="QPKB01000012">
    <property type="protein sequence ID" value="RWR96043.1"/>
    <property type="molecule type" value="Genomic_DNA"/>
</dbReference>
<comment type="caution">
    <text evidence="12">The sequence shown here is derived from an EMBL/GenBank/DDBJ whole genome shotgun (WGS) entry which is preliminary data.</text>
</comment>
<keyword evidence="9 11" id="KW-0472">Membrane</keyword>
<reference evidence="12 13" key="1">
    <citation type="journal article" date="2019" name="Nat. Plants">
        <title>Stout camphor tree genome fills gaps in understanding of flowering plant genome evolution.</title>
        <authorList>
            <person name="Chaw S.M."/>
            <person name="Liu Y.C."/>
            <person name="Wu Y.W."/>
            <person name="Wang H.Y."/>
            <person name="Lin C.I."/>
            <person name="Wu C.S."/>
            <person name="Ke H.M."/>
            <person name="Chang L.Y."/>
            <person name="Hsu C.Y."/>
            <person name="Yang H.T."/>
            <person name="Sudianto E."/>
            <person name="Hsu M.H."/>
            <person name="Wu K.P."/>
            <person name="Wang L.N."/>
            <person name="Leebens-Mack J.H."/>
            <person name="Tsai I.J."/>
        </authorList>
    </citation>
    <scope>NUCLEOTIDE SEQUENCE [LARGE SCALE GENOMIC DNA]</scope>
    <source>
        <strain evidence="13">cv. Chaw 1501</strain>
        <tissue evidence="12">Young leaves</tissue>
    </source>
</reference>
<feature type="transmembrane region" description="Helical" evidence="11">
    <location>
        <begin position="37"/>
        <end position="57"/>
    </location>
</feature>
<feature type="transmembrane region" description="Helical" evidence="11">
    <location>
        <begin position="6"/>
        <end position="25"/>
    </location>
</feature>
<evidence type="ECO:0000256" key="10">
    <source>
        <dbReference type="SAM" id="MobiDB-lite"/>
    </source>
</evidence>
<name>A0A3S3NPB5_9MAGN</name>
<dbReference type="PANTHER" id="PTHR10791:SF44">
    <property type="entry name" value="BIDIRECTIONAL SUGAR TRANSPORTER SWEET1"/>
    <property type="match status" value="1"/>
</dbReference>
<evidence type="ECO:0000256" key="1">
    <source>
        <dbReference type="ARBA" id="ARBA00004651"/>
    </source>
</evidence>
<dbReference type="InterPro" id="IPR004316">
    <property type="entry name" value="SWEET_rpt"/>
</dbReference>
<evidence type="ECO:0000256" key="4">
    <source>
        <dbReference type="ARBA" id="ARBA00022475"/>
    </source>
</evidence>
<feature type="compositionally biased region" description="Basic and acidic residues" evidence="10">
    <location>
        <begin position="161"/>
        <end position="185"/>
    </location>
</feature>
<evidence type="ECO:0000256" key="2">
    <source>
        <dbReference type="ARBA" id="ARBA00007809"/>
    </source>
</evidence>
<dbReference type="Gene3D" id="1.20.1280.290">
    <property type="match status" value="1"/>
</dbReference>
<keyword evidence="6 11" id="KW-0812">Transmembrane</keyword>
<protein>
    <submittedName>
        <fullName evidence="12">Bidirectional sugar transporter SWEET1a isoform X2</fullName>
    </submittedName>
</protein>
<keyword evidence="8 11" id="KW-1133">Transmembrane helix</keyword>
<feature type="transmembrane region" description="Helical" evidence="11">
    <location>
        <begin position="126"/>
        <end position="150"/>
    </location>
</feature>
<evidence type="ECO:0000256" key="3">
    <source>
        <dbReference type="ARBA" id="ARBA00022448"/>
    </source>
</evidence>
<proteinExistence type="inferred from homology"/>
<evidence type="ECO:0000256" key="5">
    <source>
        <dbReference type="ARBA" id="ARBA00022597"/>
    </source>
</evidence>
<gene>
    <name evidence="12" type="ORF">CKAN_02540800</name>
</gene>
<organism evidence="12 13">
    <name type="scientific">Cinnamomum micranthum f. kanehirae</name>
    <dbReference type="NCBI Taxonomy" id="337451"/>
    <lineage>
        <taxon>Eukaryota</taxon>
        <taxon>Viridiplantae</taxon>
        <taxon>Streptophyta</taxon>
        <taxon>Embryophyta</taxon>
        <taxon>Tracheophyta</taxon>
        <taxon>Spermatophyta</taxon>
        <taxon>Magnoliopsida</taxon>
        <taxon>Magnoliidae</taxon>
        <taxon>Laurales</taxon>
        <taxon>Lauraceae</taxon>
        <taxon>Cinnamomum</taxon>
    </lineage>
</organism>
<evidence type="ECO:0000313" key="12">
    <source>
        <dbReference type="EMBL" id="RWR96043.1"/>
    </source>
</evidence>
<feature type="transmembrane region" description="Helical" evidence="11">
    <location>
        <begin position="100"/>
        <end position="120"/>
    </location>
</feature>
<evidence type="ECO:0000256" key="6">
    <source>
        <dbReference type="ARBA" id="ARBA00022692"/>
    </source>
</evidence>
<feature type="transmembrane region" description="Helical" evidence="11">
    <location>
        <begin position="69"/>
        <end position="88"/>
    </location>
</feature>
<dbReference type="Proteomes" id="UP000283530">
    <property type="component" value="Unassembled WGS sequence"/>
</dbReference>
<keyword evidence="7" id="KW-0677">Repeat</keyword>
<dbReference type="FunFam" id="1.20.1280.290:FF:000014">
    <property type="entry name" value="Bidirectional sugar transporter SWEET"/>
    <property type="match status" value="1"/>
</dbReference>
<sequence length="185" mass="20319">MLHLFFGILGNVTGMFLFLAPVVTFRRIIKSKSTEEFSGVPYNMTLLNCLLSAWYGLPFVSPHNMLVSTISGTGAALEAVYVAIFLFYAPKKQRAKMLGLLMLVLIVFAIVALVSLLALHDNKRKIFCGFASAIFSICMYASPLSIMVTLRIGNGPPGVRNGERPPEKSKTDTITSHEGRVTCRN</sequence>
<dbReference type="InterPro" id="IPR047664">
    <property type="entry name" value="SWEET"/>
</dbReference>
<evidence type="ECO:0000256" key="11">
    <source>
        <dbReference type="SAM" id="Phobius"/>
    </source>
</evidence>